<gene>
    <name evidence="3" type="ORF">E2C04_06625</name>
</gene>
<proteinExistence type="predicted"/>
<accession>A0A4P7UBT9</accession>
<feature type="chain" id="PRO_5021011851" description="Fibronectin type III domain-containing protein" evidence="2">
    <location>
        <begin position="33"/>
        <end position="195"/>
    </location>
</feature>
<feature type="region of interest" description="Disordered" evidence="1">
    <location>
        <begin position="114"/>
        <end position="156"/>
    </location>
</feature>
<feature type="compositionally biased region" description="Low complexity" evidence="1">
    <location>
        <begin position="141"/>
        <end position="150"/>
    </location>
</feature>
<dbReference type="KEGG" id="ndp:E2C04_06625"/>
<evidence type="ECO:0000256" key="1">
    <source>
        <dbReference type="SAM" id="MobiDB-lite"/>
    </source>
</evidence>
<evidence type="ECO:0000313" key="4">
    <source>
        <dbReference type="Proteomes" id="UP000297025"/>
    </source>
</evidence>
<dbReference type="EMBL" id="CP038462">
    <property type="protein sequence ID" value="QCC76971.1"/>
    <property type="molecule type" value="Genomic_DNA"/>
</dbReference>
<sequence>MPPTGVRTASASAGVALAVLAATATIVPGASAAPPAAPFGLEATSPNTTTTVLSWDREVGATKYTVQVDNDPSFGSPEFNQVTTNVSAVPHTALKAGLNHWRVRSINTGNEVSEWTTSTFDGPTRWSPPGRPRRGRHPRPAGRAAAAPVVGGPGRQVLHGRDRRRARLHRLGATDHQHHVDHAELAALRARGSGA</sequence>
<dbReference type="Gene3D" id="2.60.40.10">
    <property type="entry name" value="Immunoglobulins"/>
    <property type="match status" value="1"/>
</dbReference>
<organism evidence="3 4">
    <name type="scientific">Nocardioides daphniae</name>
    <dbReference type="NCBI Taxonomy" id="402297"/>
    <lineage>
        <taxon>Bacteria</taxon>
        <taxon>Bacillati</taxon>
        <taxon>Actinomycetota</taxon>
        <taxon>Actinomycetes</taxon>
        <taxon>Propionibacteriales</taxon>
        <taxon>Nocardioidaceae</taxon>
        <taxon>Nocardioides</taxon>
    </lineage>
</organism>
<feature type="signal peptide" evidence="2">
    <location>
        <begin position="1"/>
        <end position="32"/>
    </location>
</feature>
<evidence type="ECO:0008006" key="5">
    <source>
        <dbReference type="Google" id="ProtNLM"/>
    </source>
</evidence>
<dbReference type="Proteomes" id="UP000297025">
    <property type="component" value="Chromosome"/>
</dbReference>
<dbReference type="InterPro" id="IPR036116">
    <property type="entry name" value="FN3_sf"/>
</dbReference>
<dbReference type="RefSeq" id="WP_135832017.1">
    <property type="nucleotide sequence ID" value="NZ_CP038462.1"/>
</dbReference>
<feature type="compositionally biased region" description="Basic residues" evidence="1">
    <location>
        <begin position="131"/>
        <end position="140"/>
    </location>
</feature>
<name>A0A4P7UBT9_9ACTN</name>
<dbReference type="InterPro" id="IPR013783">
    <property type="entry name" value="Ig-like_fold"/>
</dbReference>
<keyword evidence="2" id="KW-0732">Signal</keyword>
<dbReference type="SUPFAM" id="SSF49265">
    <property type="entry name" value="Fibronectin type III"/>
    <property type="match status" value="1"/>
</dbReference>
<evidence type="ECO:0000256" key="2">
    <source>
        <dbReference type="SAM" id="SignalP"/>
    </source>
</evidence>
<protein>
    <recommendedName>
        <fullName evidence="5">Fibronectin type III domain-containing protein</fullName>
    </recommendedName>
</protein>
<dbReference type="AlphaFoldDB" id="A0A4P7UBT9"/>
<reference evidence="3 4" key="1">
    <citation type="journal article" date="2008" name="Int. J. Syst. Evol. Microbiol.">
        <title>Nocardioides daphniae sp. nov., isolated from Daphnia cucullata (Crustacea: Cladocera).</title>
        <authorList>
            <person name="Toth E.M."/>
            <person name="Keki Z."/>
            <person name="Homonnay Z.G."/>
            <person name="Borsodi A.K."/>
            <person name="Marialigeti K."/>
            <person name="Schumann P."/>
        </authorList>
    </citation>
    <scope>NUCLEOTIDE SEQUENCE [LARGE SCALE GENOMIC DNA]</scope>
    <source>
        <strain evidence="3 4">JCM 16608</strain>
    </source>
</reference>
<dbReference type="GO" id="GO:0005975">
    <property type="term" value="P:carbohydrate metabolic process"/>
    <property type="evidence" value="ECO:0007669"/>
    <property type="project" value="UniProtKB-ARBA"/>
</dbReference>
<evidence type="ECO:0000313" key="3">
    <source>
        <dbReference type="EMBL" id="QCC76971.1"/>
    </source>
</evidence>